<dbReference type="AlphaFoldDB" id="A0A9X1NMM2"/>
<evidence type="ECO:0000313" key="2">
    <source>
        <dbReference type="Proteomes" id="UP001138997"/>
    </source>
</evidence>
<gene>
    <name evidence="1" type="ORF">LR394_38890</name>
</gene>
<proteinExistence type="predicted"/>
<protein>
    <submittedName>
        <fullName evidence="1">Uncharacterized protein</fullName>
    </submittedName>
</protein>
<keyword evidence="2" id="KW-1185">Reference proteome</keyword>
<accession>A0A9X1NMM2</accession>
<sequence>MADETYISSPVHCDTHPVKHPDGPAVNAAYDARTVQGFWAYLCESCFSEWGIGLGTGKGQRLIIGEKPKPDPQRTRTQIHALLEAGEWGMAEELAGEEGLDKYL</sequence>
<reference evidence="1" key="1">
    <citation type="submission" date="2021-11" db="EMBL/GenBank/DDBJ databases">
        <title>Streptomyces corallinus and Kineosporia corallina sp. nov., two new coral-derived marine actinobacteria.</title>
        <authorList>
            <person name="Buangrab K."/>
            <person name="Sutthacheep M."/>
            <person name="Yeemin T."/>
            <person name="Harunari E."/>
            <person name="Igarashi Y."/>
            <person name="Sripreechasak P."/>
            <person name="Kanchanasin P."/>
            <person name="Tanasupawat S."/>
            <person name="Phongsopitanun W."/>
        </authorList>
    </citation>
    <scope>NUCLEOTIDE SEQUENCE</scope>
    <source>
        <strain evidence="1">JCM 31032</strain>
    </source>
</reference>
<dbReference type="RefSeq" id="WP_231449732.1">
    <property type="nucleotide sequence ID" value="NZ_JAJOMB010000036.1"/>
</dbReference>
<evidence type="ECO:0000313" key="1">
    <source>
        <dbReference type="EMBL" id="MCD5316880.1"/>
    </source>
</evidence>
<comment type="caution">
    <text evidence="1">The sequence shown here is derived from an EMBL/GenBank/DDBJ whole genome shotgun (WGS) entry which is preliminary data.</text>
</comment>
<organism evidence="1 2">
    <name type="scientific">Kineosporia babensis</name>
    <dbReference type="NCBI Taxonomy" id="499548"/>
    <lineage>
        <taxon>Bacteria</taxon>
        <taxon>Bacillati</taxon>
        <taxon>Actinomycetota</taxon>
        <taxon>Actinomycetes</taxon>
        <taxon>Kineosporiales</taxon>
        <taxon>Kineosporiaceae</taxon>
        <taxon>Kineosporia</taxon>
    </lineage>
</organism>
<name>A0A9X1NMM2_9ACTN</name>
<dbReference type="EMBL" id="JAJOMB010000036">
    <property type="protein sequence ID" value="MCD5316880.1"/>
    <property type="molecule type" value="Genomic_DNA"/>
</dbReference>
<dbReference type="Proteomes" id="UP001138997">
    <property type="component" value="Unassembled WGS sequence"/>
</dbReference>